<feature type="chain" id="PRO_5032871262" evidence="1">
    <location>
        <begin position="37"/>
        <end position="224"/>
    </location>
</feature>
<protein>
    <submittedName>
        <fullName evidence="2">Transglutaminase-like cysteine peptidase</fullName>
    </submittedName>
</protein>
<proteinExistence type="predicted"/>
<keyword evidence="1" id="KW-0732">Signal</keyword>
<evidence type="ECO:0000313" key="3">
    <source>
        <dbReference type="Proteomes" id="UP000572984"/>
    </source>
</evidence>
<dbReference type="Gene3D" id="3.10.620.30">
    <property type="match status" value="1"/>
</dbReference>
<dbReference type="RefSeq" id="WP_181050391.1">
    <property type="nucleotide sequence ID" value="NZ_JACDXJ010000001.1"/>
</dbReference>
<dbReference type="InterPro" id="IPR010319">
    <property type="entry name" value="Transglutaminase-like_Cys_pept"/>
</dbReference>
<dbReference type="EMBL" id="JACDXJ010000001">
    <property type="protein sequence ID" value="MBA1154690.1"/>
    <property type="molecule type" value="Genomic_DNA"/>
</dbReference>
<dbReference type="Proteomes" id="UP000572984">
    <property type="component" value="Unassembled WGS sequence"/>
</dbReference>
<accession>A0A838BGI3</accession>
<dbReference type="PANTHER" id="PTHR39327:SF1">
    <property type="entry name" value="BLR5470 PROTEIN"/>
    <property type="match status" value="1"/>
</dbReference>
<sequence length="224" mass="24787">MCGITFKASRRRSKRFQRFFAPAGLAALVLSATAGAGSALDFPQFAKRASGDTLFAVGAAGPTPAWIEFCTQLPQECAPNRSEPDTIVLDQAAWKLIVDVNEQVNKEIVPVTDQDHWGVADRWDYPDDGMGDCEDIQLLKRRRLTQAGLPQRALRMTVVIDELGAGHAVLMARTDRGDYILDNKRNVVLPWQQTGYRYVKREGSDNVNWVWLGNQAAPVATATK</sequence>
<name>A0A838BGI3_9HYPH</name>
<dbReference type="AlphaFoldDB" id="A0A838BGI3"/>
<feature type="signal peptide" evidence="1">
    <location>
        <begin position="1"/>
        <end position="36"/>
    </location>
</feature>
<evidence type="ECO:0000256" key="1">
    <source>
        <dbReference type="SAM" id="SignalP"/>
    </source>
</evidence>
<organism evidence="2 3">
    <name type="scientific">Microvirga mediterraneensis</name>
    <dbReference type="NCBI Taxonomy" id="2754695"/>
    <lineage>
        <taxon>Bacteria</taxon>
        <taxon>Pseudomonadati</taxon>
        <taxon>Pseudomonadota</taxon>
        <taxon>Alphaproteobacteria</taxon>
        <taxon>Hyphomicrobiales</taxon>
        <taxon>Methylobacteriaceae</taxon>
        <taxon>Microvirga</taxon>
    </lineage>
</organism>
<dbReference type="Pfam" id="PF06035">
    <property type="entry name" value="Peptidase_C93"/>
    <property type="match status" value="1"/>
</dbReference>
<dbReference type="PANTHER" id="PTHR39327">
    <property type="match status" value="1"/>
</dbReference>
<comment type="caution">
    <text evidence="2">The sequence shown here is derived from an EMBL/GenBank/DDBJ whole genome shotgun (WGS) entry which is preliminary data.</text>
</comment>
<keyword evidence="3" id="KW-1185">Reference proteome</keyword>
<gene>
    <name evidence="2" type="ORF">H0S73_00940</name>
</gene>
<evidence type="ECO:0000313" key="2">
    <source>
        <dbReference type="EMBL" id="MBA1154690.1"/>
    </source>
</evidence>
<reference evidence="2 3" key="1">
    <citation type="submission" date="2020-07" db="EMBL/GenBank/DDBJ databases">
        <title>Draft genome and description of Microvirga mediterraneensis Marseille-Q2068 sp. nov.</title>
        <authorList>
            <person name="Boxberger M."/>
        </authorList>
    </citation>
    <scope>NUCLEOTIDE SEQUENCE [LARGE SCALE GENOMIC DNA]</scope>
    <source>
        <strain evidence="2 3">Marseille-Q2068</strain>
    </source>
</reference>